<organism evidence="2 3">
    <name type="scientific">Amanita muscaria (strain Koide BX008)</name>
    <dbReference type="NCBI Taxonomy" id="946122"/>
    <lineage>
        <taxon>Eukaryota</taxon>
        <taxon>Fungi</taxon>
        <taxon>Dikarya</taxon>
        <taxon>Basidiomycota</taxon>
        <taxon>Agaricomycotina</taxon>
        <taxon>Agaricomycetes</taxon>
        <taxon>Agaricomycetidae</taxon>
        <taxon>Agaricales</taxon>
        <taxon>Pluteineae</taxon>
        <taxon>Amanitaceae</taxon>
        <taxon>Amanita</taxon>
    </lineage>
</organism>
<evidence type="ECO:0000313" key="3">
    <source>
        <dbReference type="Proteomes" id="UP000054549"/>
    </source>
</evidence>
<keyword evidence="3" id="KW-1185">Reference proteome</keyword>
<feature type="compositionally biased region" description="Basic and acidic residues" evidence="1">
    <location>
        <begin position="69"/>
        <end position="80"/>
    </location>
</feature>
<dbReference type="InParanoid" id="A0A0C2TWE2"/>
<sequence length="80" mass="9034">MYMNASTGIQDIHGRERGAHFWLIDEMRRNTVVQPADNQALPVVRRGEHKRLQPSRANPRSNSVAELHGNGDHGNTRNGH</sequence>
<dbReference type="HOGENOM" id="CLU_2589199_0_0_1"/>
<feature type="region of interest" description="Disordered" evidence="1">
    <location>
        <begin position="38"/>
        <end position="80"/>
    </location>
</feature>
<proteinExistence type="predicted"/>
<accession>A0A0C2TWE2</accession>
<evidence type="ECO:0000313" key="2">
    <source>
        <dbReference type="EMBL" id="KIL71769.1"/>
    </source>
</evidence>
<reference evidence="2 3" key="1">
    <citation type="submission" date="2014-04" db="EMBL/GenBank/DDBJ databases">
        <title>Evolutionary Origins and Diversification of the Mycorrhizal Mutualists.</title>
        <authorList>
            <consortium name="DOE Joint Genome Institute"/>
            <consortium name="Mycorrhizal Genomics Consortium"/>
            <person name="Kohler A."/>
            <person name="Kuo A."/>
            <person name="Nagy L.G."/>
            <person name="Floudas D."/>
            <person name="Copeland A."/>
            <person name="Barry K.W."/>
            <person name="Cichocki N."/>
            <person name="Veneault-Fourrey C."/>
            <person name="LaButti K."/>
            <person name="Lindquist E.A."/>
            <person name="Lipzen A."/>
            <person name="Lundell T."/>
            <person name="Morin E."/>
            <person name="Murat C."/>
            <person name="Riley R."/>
            <person name="Ohm R."/>
            <person name="Sun H."/>
            <person name="Tunlid A."/>
            <person name="Henrissat B."/>
            <person name="Grigoriev I.V."/>
            <person name="Hibbett D.S."/>
            <person name="Martin F."/>
        </authorList>
    </citation>
    <scope>NUCLEOTIDE SEQUENCE [LARGE SCALE GENOMIC DNA]</scope>
    <source>
        <strain evidence="2 3">Koide BX008</strain>
    </source>
</reference>
<dbReference type="Proteomes" id="UP000054549">
    <property type="component" value="Unassembled WGS sequence"/>
</dbReference>
<name>A0A0C2TWE2_AMAMK</name>
<feature type="compositionally biased region" description="Polar residues" evidence="1">
    <location>
        <begin position="55"/>
        <end position="64"/>
    </location>
</feature>
<evidence type="ECO:0000256" key="1">
    <source>
        <dbReference type="SAM" id="MobiDB-lite"/>
    </source>
</evidence>
<dbReference type="EMBL" id="KN818222">
    <property type="protein sequence ID" value="KIL71769.1"/>
    <property type="molecule type" value="Genomic_DNA"/>
</dbReference>
<gene>
    <name evidence="2" type="ORF">M378DRAFT_155371</name>
</gene>
<protein>
    <submittedName>
        <fullName evidence="2">Uncharacterized protein</fullName>
    </submittedName>
</protein>
<dbReference type="AlphaFoldDB" id="A0A0C2TWE2"/>